<dbReference type="PANTHER" id="PTHR12210">
    <property type="entry name" value="DULLARD PROTEIN PHOSPHATASE"/>
    <property type="match status" value="1"/>
</dbReference>
<feature type="compositionally biased region" description="Polar residues" evidence="1">
    <location>
        <begin position="314"/>
        <end position="323"/>
    </location>
</feature>
<feature type="region of interest" description="Disordered" evidence="1">
    <location>
        <begin position="499"/>
        <end position="550"/>
    </location>
</feature>
<feature type="compositionally biased region" description="Polar residues" evidence="1">
    <location>
        <begin position="348"/>
        <end position="360"/>
    </location>
</feature>
<evidence type="ECO:0000256" key="1">
    <source>
        <dbReference type="SAM" id="MobiDB-lite"/>
    </source>
</evidence>
<feature type="compositionally biased region" description="Low complexity" evidence="1">
    <location>
        <begin position="757"/>
        <end position="767"/>
    </location>
</feature>
<gene>
    <name evidence="3" type="ORF">LITE_LOCUS49654</name>
</gene>
<feature type="compositionally biased region" description="Polar residues" evidence="1">
    <location>
        <begin position="267"/>
        <end position="279"/>
    </location>
</feature>
<protein>
    <recommendedName>
        <fullName evidence="2">FCP1 homology domain-containing protein</fullName>
    </recommendedName>
</protein>
<dbReference type="EMBL" id="CAMGYJ010000011">
    <property type="protein sequence ID" value="CAI0560350.1"/>
    <property type="molecule type" value="Genomic_DNA"/>
</dbReference>
<feature type="compositionally biased region" description="Basic and acidic residues" evidence="1">
    <location>
        <begin position="680"/>
        <end position="702"/>
    </location>
</feature>
<dbReference type="InterPro" id="IPR036412">
    <property type="entry name" value="HAD-like_sf"/>
</dbReference>
<feature type="domain" description="FCP1 homology" evidence="2">
    <location>
        <begin position="834"/>
        <end position="1014"/>
    </location>
</feature>
<feature type="compositionally biased region" description="Basic and acidic residues" evidence="1">
    <location>
        <begin position="536"/>
        <end position="550"/>
    </location>
</feature>
<dbReference type="SUPFAM" id="SSF56784">
    <property type="entry name" value="HAD-like"/>
    <property type="match status" value="1"/>
</dbReference>
<feature type="compositionally biased region" description="Basic and acidic residues" evidence="1">
    <location>
        <begin position="228"/>
        <end position="241"/>
    </location>
</feature>
<dbReference type="PROSITE" id="PS50969">
    <property type="entry name" value="FCP1"/>
    <property type="match status" value="1"/>
</dbReference>
<feature type="region of interest" description="Disordered" evidence="1">
    <location>
        <begin position="750"/>
        <end position="772"/>
    </location>
</feature>
<dbReference type="InterPro" id="IPR023214">
    <property type="entry name" value="HAD_sf"/>
</dbReference>
<evidence type="ECO:0000259" key="2">
    <source>
        <dbReference type="PROSITE" id="PS50969"/>
    </source>
</evidence>
<accession>A0AAV0RRW5</accession>
<feature type="region of interest" description="Disordered" evidence="1">
    <location>
        <begin position="176"/>
        <end position="281"/>
    </location>
</feature>
<feature type="compositionally biased region" description="Basic and acidic residues" evidence="1">
    <location>
        <begin position="383"/>
        <end position="393"/>
    </location>
</feature>
<dbReference type="SMART" id="SM00577">
    <property type="entry name" value="CPDc"/>
    <property type="match status" value="1"/>
</dbReference>
<comment type="caution">
    <text evidence="3">The sequence shown here is derived from an EMBL/GenBank/DDBJ whole genome shotgun (WGS) entry which is preliminary data.</text>
</comment>
<dbReference type="Pfam" id="PF03031">
    <property type="entry name" value="NIF"/>
    <property type="match status" value="1"/>
</dbReference>
<evidence type="ECO:0000313" key="4">
    <source>
        <dbReference type="Proteomes" id="UP001154282"/>
    </source>
</evidence>
<feature type="region of interest" description="Disordered" evidence="1">
    <location>
        <begin position="299"/>
        <end position="463"/>
    </location>
</feature>
<dbReference type="AlphaFoldDB" id="A0AAV0RRW5"/>
<feature type="compositionally biased region" description="Polar residues" evidence="1">
    <location>
        <begin position="205"/>
        <end position="227"/>
    </location>
</feature>
<dbReference type="InterPro" id="IPR050365">
    <property type="entry name" value="TIM50"/>
</dbReference>
<sequence>MSKENDACITTYIVETQSTIKRECSQLKKKRKKKRLKRSWDASGDSLPNDFLPENACGRKGSCINEAGDDANSKESFERTNDIQSVTLLEEMKKPKKHKKGLNNLQPAIFHISQEEGQLEKAGNVSSDSLADISAIENGSAESVVYVNPVEVGAQSNIDSITTGELITLSEVAKRRKKKKKDLHSPRPAKLLTSKDEKQLEMIQKFSSDSQAGISSSENNVDGTISHVNEDNIDAKSEKDLMTTQATEPANFQEGGKKKKKRKKDVNSYQPTELLSQKSGCHENAHKIGIDQDIISATENATNEKDSYVDEVQVDNNSRNGLSNPEAEELGTCQEGEKKKKRKKARDSSQPTKLISSQVEGQLEKIENSSSYSQLEISGTKNTIREAGKHVDDAEVDATPKIDLSATHATESATLQKEGKGKEKREDSSNPHSSELIASQEEGAFESMQNVGSDPQADLSETKNISISKNSCIHDTGIDANPTEDLNRSQSIMLVELQEGGKKRKKKQEKHLNCSHPMQLPTSDDEGKTKKKRKKDSSSSDPREMHESHEERVAAKMVCLKNDTCLDNCLKENIPEVRKVKKKQKLMAKDGIITAEGKEGGHADDAINTSVEAKDNIGVIQAGIGSLIHATDVLTDKDDFDGEPGSFSVELTNANEILNKDEVRLSSMKSIKYGGPAEPGTERITGDEKPQRGHSDEKHPNKHMEDVLMGEQAREHSPLIKHDILTGSASFNCSKEVAICEELERTSERGNEVTGQSSENCSNCNNSGEHSTSVKGLEMTIGKKAESNFSDIDISLEESKTPTKMMNEVNVDVPTERGSIPRAPKIPMKGPPNASAAKKLLILDVNGLLADIIPHSQRPTSRKPDFHLRQKSVYRRPYCVDFLNFCFKNFEVGVWSSRKRVNLDEVVKFLFGSSKRDLLFCWDRSFCTIVGVATIDNPEKPLVLKELQRLWGDWKKCPWRRGYFDASNTLLLDDSPYKALRNPVHTAIFPHSYKCTDDEDSALDKSFDQLIVDTVSWRLRHSLNKPFRHSSRRVFFLSFGPEGDIRRYLERLIEAPHVQEFVSQNPFGQNPIRASDPSWPFYRKIIIGGN</sequence>
<feature type="compositionally biased region" description="Basic and acidic residues" evidence="1">
    <location>
        <begin position="417"/>
        <end position="429"/>
    </location>
</feature>
<feature type="compositionally biased region" description="Polar residues" evidence="1">
    <location>
        <begin position="368"/>
        <end position="382"/>
    </location>
</feature>
<keyword evidence="4" id="KW-1185">Reference proteome</keyword>
<evidence type="ECO:0000313" key="3">
    <source>
        <dbReference type="EMBL" id="CAI0560350.1"/>
    </source>
</evidence>
<dbReference type="Proteomes" id="UP001154282">
    <property type="component" value="Unassembled WGS sequence"/>
</dbReference>
<proteinExistence type="predicted"/>
<name>A0AAV0RRW5_9ROSI</name>
<reference evidence="3" key="1">
    <citation type="submission" date="2022-08" db="EMBL/GenBank/DDBJ databases">
        <authorList>
            <person name="Gutierrez-Valencia J."/>
        </authorList>
    </citation>
    <scope>NUCLEOTIDE SEQUENCE</scope>
</reference>
<organism evidence="3 4">
    <name type="scientific">Linum tenue</name>
    <dbReference type="NCBI Taxonomy" id="586396"/>
    <lineage>
        <taxon>Eukaryota</taxon>
        <taxon>Viridiplantae</taxon>
        <taxon>Streptophyta</taxon>
        <taxon>Embryophyta</taxon>
        <taxon>Tracheophyta</taxon>
        <taxon>Spermatophyta</taxon>
        <taxon>Magnoliopsida</taxon>
        <taxon>eudicotyledons</taxon>
        <taxon>Gunneridae</taxon>
        <taxon>Pentapetalae</taxon>
        <taxon>rosids</taxon>
        <taxon>fabids</taxon>
        <taxon>Malpighiales</taxon>
        <taxon>Linaceae</taxon>
        <taxon>Linum</taxon>
    </lineage>
</organism>
<dbReference type="Gene3D" id="3.40.50.1000">
    <property type="entry name" value="HAD superfamily/HAD-like"/>
    <property type="match status" value="1"/>
</dbReference>
<dbReference type="InterPro" id="IPR004274">
    <property type="entry name" value="FCP1_dom"/>
</dbReference>
<feature type="region of interest" description="Disordered" evidence="1">
    <location>
        <begin position="672"/>
        <end position="702"/>
    </location>
</feature>